<keyword evidence="8 12" id="KW-0798">TonB box</keyword>
<evidence type="ECO:0000256" key="13">
    <source>
        <dbReference type="SAM" id="SignalP"/>
    </source>
</evidence>
<evidence type="ECO:0000313" key="16">
    <source>
        <dbReference type="EMBL" id="EGF90719.1"/>
    </source>
</evidence>
<feature type="signal peptide" evidence="13">
    <location>
        <begin position="1"/>
        <end position="29"/>
    </location>
</feature>
<dbReference type="InterPro" id="IPR000531">
    <property type="entry name" value="Beta-barrel_TonB"/>
</dbReference>
<keyword evidence="9 11" id="KW-0472">Membrane</keyword>
<evidence type="ECO:0000256" key="5">
    <source>
        <dbReference type="ARBA" id="ARBA00022692"/>
    </source>
</evidence>
<evidence type="ECO:0000256" key="8">
    <source>
        <dbReference type="ARBA" id="ARBA00023077"/>
    </source>
</evidence>
<dbReference type="GO" id="GO:0006826">
    <property type="term" value="P:iron ion transport"/>
    <property type="evidence" value="ECO:0007669"/>
    <property type="project" value="UniProtKB-KW"/>
</dbReference>
<gene>
    <name evidence="16" type="ORF">ABI_37510</name>
</gene>
<comment type="similarity">
    <text evidence="11 12">Belongs to the TonB-dependent receptor family.</text>
</comment>
<protein>
    <submittedName>
        <fullName evidence="16">TonB dependent receptor family protein</fullName>
    </submittedName>
</protein>
<dbReference type="InterPro" id="IPR039426">
    <property type="entry name" value="TonB-dep_rcpt-like"/>
</dbReference>
<dbReference type="Pfam" id="PF00593">
    <property type="entry name" value="TonB_dep_Rec_b-barrel"/>
    <property type="match status" value="1"/>
</dbReference>
<dbReference type="InterPro" id="IPR036942">
    <property type="entry name" value="Beta-barrel_TonB_sf"/>
</dbReference>
<dbReference type="eggNOG" id="COG4773">
    <property type="taxonomic scope" value="Bacteria"/>
</dbReference>
<dbReference type="Pfam" id="PF07715">
    <property type="entry name" value="Plug"/>
    <property type="match status" value="1"/>
</dbReference>
<dbReference type="PROSITE" id="PS52016">
    <property type="entry name" value="TONB_DEPENDENT_REC_3"/>
    <property type="match status" value="1"/>
</dbReference>
<keyword evidence="5 11" id="KW-0812">Transmembrane</keyword>
<evidence type="ECO:0000256" key="7">
    <source>
        <dbReference type="ARBA" id="ARBA00023065"/>
    </source>
</evidence>
<keyword evidence="2 11" id="KW-0813">Transport</keyword>
<feature type="domain" description="TonB-dependent receptor plug" evidence="15">
    <location>
        <begin position="46"/>
        <end position="156"/>
    </location>
</feature>
<dbReference type="STRING" id="715226.ABI_37510"/>
<evidence type="ECO:0000259" key="14">
    <source>
        <dbReference type="Pfam" id="PF00593"/>
    </source>
</evidence>
<evidence type="ECO:0000256" key="4">
    <source>
        <dbReference type="ARBA" id="ARBA00022496"/>
    </source>
</evidence>
<dbReference type="AlphaFoldDB" id="F4QR82"/>
<sequence>MLSSKSTRLAVLLGGVSTLILASALPAIAQEGDEVIVTATRRSEAARDVPVAVSAISGEKLGVLNSSGQDIRMLSGRVPSLIAESSFGRTYPRFYIRGLGNTDFDVNAAQPVSVVYDDVALESPLLKAFPVFDVASVEVLRGPQGTLFGRNTPAGVIKINSAKPSDVFGGFGSASIGTYGSTNLEAAVTGPITEGINFRLSGQIQHRDDWVENTATTGVANDMLEGYTDRAVRAQLSYTKGSFDGLFNIHARSLDGTPRVFRAGLFKKGTNDFSDGFDVEKVALDGVTSQELSSSGVGLQLNYSFDGVGTLRSITGYETAKVESSGDIDGGDTYVFPPLGLNNALFPSSTGGISKPQELSQEVRFEFEPWGNFSAQTGVYFFEQKLFYNELNFDGAGVANANVLHENYQTNTGLFVSGVYKPTELLTVRGGLRFSADRKTDEISGTPVVSGVTLPAETTVRGDNVSGDLSVTYELTPTTNLYGRIATGYLGPAIQDRVNFVFTPTVPTVEAQSTISYEAGMKSVYFERKLSLAASVYSFETEDLQLTAVGGSNNSAKLINADKAIGYGLELDLTAKPMANLLLTAGASYNYTEIQDATLGVGPCGSGMCTVKDPIVGGLAMIDGNPLPQAPKYVANFTARYAWPLDNGAQIFAYTDWFYRSEVNFFLYEAVEFEGKPEFIGGLRVGYLSDDGTEYAAFVRNITDEIRAESAIDFNNLTGMVNDPRTFGLSIRKSF</sequence>
<dbReference type="InterPro" id="IPR012910">
    <property type="entry name" value="Plug_dom"/>
</dbReference>
<dbReference type="SUPFAM" id="SSF56935">
    <property type="entry name" value="Porins"/>
    <property type="match status" value="1"/>
</dbReference>
<evidence type="ECO:0000256" key="1">
    <source>
        <dbReference type="ARBA" id="ARBA00004571"/>
    </source>
</evidence>
<evidence type="ECO:0000313" key="17">
    <source>
        <dbReference type="Proteomes" id="UP000006512"/>
    </source>
</evidence>
<dbReference type="EMBL" id="GL883079">
    <property type="protein sequence ID" value="EGF90719.1"/>
    <property type="molecule type" value="Genomic_DNA"/>
</dbReference>
<keyword evidence="6" id="KW-0408">Iron</keyword>
<evidence type="ECO:0000256" key="9">
    <source>
        <dbReference type="ARBA" id="ARBA00023136"/>
    </source>
</evidence>
<evidence type="ECO:0000259" key="15">
    <source>
        <dbReference type="Pfam" id="PF07715"/>
    </source>
</evidence>
<dbReference type="OrthoDB" id="7167567at2"/>
<proteinExistence type="inferred from homology"/>
<dbReference type="Gene3D" id="2.40.170.20">
    <property type="entry name" value="TonB-dependent receptor, beta-barrel domain"/>
    <property type="match status" value="1"/>
</dbReference>
<feature type="chain" id="PRO_5003316813" evidence="13">
    <location>
        <begin position="30"/>
        <end position="735"/>
    </location>
</feature>
<reference evidence="17" key="1">
    <citation type="submission" date="2011-03" db="EMBL/GenBank/DDBJ databases">
        <title>Draft genome sequence of Brevundimonas diminuta.</title>
        <authorList>
            <person name="Brown P.J.B."/>
            <person name="Buechlein A."/>
            <person name="Hemmerich C."/>
            <person name="Brun Y.V."/>
        </authorList>
    </citation>
    <scope>NUCLEOTIDE SEQUENCE [LARGE SCALE GENOMIC DNA]</scope>
    <source>
        <strain evidence="17">C19</strain>
    </source>
</reference>
<evidence type="ECO:0000256" key="3">
    <source>
        <dbReference type="ARBA" id="ARBA00022452"/>
    </source>
</evidence>
<dbReference type="PANTHER" id="PTHR32552:SF81">
    <property type="entry name" value="TONB-DEPENDENT OUTER MEMBRANE RECEPTOR"/>
    <property type="match status" value="1"/>
</dbReference>
<name>F4QR82_9CAUL</name>
<dbReference type="RefSeq" id="WP_006274533.1">
    <property type="nucleotide sequence ID" value="NZ_GL883079.1"/>
</dbReference>
<keyword evidence="7" id="KW-0406">Ion transport</keyword>
<dbReference type="Proteomes" id="UP000006512">
    <property type="component" value="Unassembled WGS sequence"/>
</dbReference>
<evidence type="ECO:0000256" key="2">
    <source>
        <dbReference type="ARBA" id="ARBA00022448"/>
    </source>
</evidence>
<dbReference type="PANTHER" id="PTHR32552">
    <property type="entry name" value="FERRICHROME IRON RECEPTOR-RELATED"/>
    <property type="match status" value="1"/>
</dbReference>
<organism evidence="16 17">
    <name type="scientific">Asticcacaulis biprosthecium C19</name>
    <dbReference type="NCBI Taxonomy" id="715226"/>
    <lineage>
        <taxon>Bacteria</taxon>
        <taxon>Pseudomonadati</taxon>
        <taxon>Pseudomonadota</taxon>
        <taxon>Alphaproteobacteria</taxon>
        <taxon>Caulobacterales</taxon>
        <taxon>Caulobacteraceae</taxon>
        <taxon>Asticcacaulis</taxon>
    </lineage>
</organism>
<keyword evidence="13" id="KW-0732">Signal</keyword>
<evidence type="ECO:0000256" key="6">
    <source>
        <dbReference type="ARBA" id="ARBA00023004"/>
    </source>
</evidence>
<feature type="domain" description="TonB-dependent receptor-like beta-barrel" evidence="14">
    <location>
        <begin position="272"/>
        <end position="661"/>
    </location>
</feature>
<keyword evidence="10 11" id="KW-0998">Cell outer membrane</keyword>
<evidence type="ECO:0000256" key="10">
    <source>
        <dbReference type="ARBA" id="ARBA00023237"/>
    </source>
</evidence>
<keyword evidence="4" id="KW-0410">Iron transport</keyword>
<keyword evidence="16" id="KW-0675">Receptor</keyword>
<accession>F4QR82</accession>
<evidence type="ECO:0000256" key="12">
    <source>
        <dbReference type="RuleBase" id="RU003357"/>
    </source>
</evidence>
<dbReference type="GO" id="GO:0009279">
    <property type="term" value="C:cell outer membrane"/>
    <property type="evidence" value="ECO:0007669"/>
    <property type="project" value="UniProtKB-SubCell"/>
</dbReference>
<keyword evidence="3 11" id="KW-1134">Transmembrane beta strand</keyword>
<comment type="subcellular location">
    <subcellularLocation>
        <location evidence="1 11">Cell outer membrane</location>
        <topology evidence="1 11">Multi-pass membrane protein</topology>
    </subcellularLocation>
</comment>
<dbReference type="HOGENOM" id="CLU_008287_15_0_5"/>
<keyword evidence="17" id="KW-1185">Reference proteome</keyword>
<evidence type="ECO:0000256" key="11">
    <source>
        <dbReference type="PROSITE-ProRule" id="PRU01360"/>
    </source>
</evidence>